<dbReference type="Proteomes" id="UP000547510">
    <property type="component" value="Unassembled WGS sequence"/>
</dbReference>
<keyword evidence="2" id="KW-1185">Reference proteome</keyword>
<gene>
    <name evidence="1" type="ORF">FHS29_003997</name>
</gene>
<organism evidence="1 2">
    <name type="scientific">Saccharothrix tamanrassetensis</name>
    <dbReference type="NCBI Taxonomy" id="1051531"/>
    <lineage>
        <taxon>Bacteria</taxon>
        <taxon>Bacillati</taxon>
        <taxon>Actinomycetota</taxon>
        <taxon>Actinomycetes</taxon>
        <taxon>Pseudonocardiales</taxon>
        <taxon>Pseudonocardiaceae</taxon>
        <taxon>Saccharothrix</taxon>
    </lineage>
</organism>
<evidence type="ECO:0000313" key="2">
    <source>
        <dbReference type="Proteomes" id="UP000547510"/>
    </source>
</evidence>
<accession>A0A841CFU2</accession>
<sequence length="208" mass="21505">MEQGAEVAPPVGVEFTLTVVNDTTEPTNVMIFPTAPAVVPGSPVVWRSFDLGPDQSAVLEWRHTLNFVRGTLTDFGPGQDYDPVQIVEAVPGQSNQVTLALVDGELALVGQQAGPPGTLLVVQDPSVPPGSGNVGVGIAGLGTFVALAEPGVKQGYGYAPQFSIGTGTYRQGQLFSTMGINTQAPLDYPGGATTATAVFDGTGWNISY</sequence>
<name>A0A841CFU2_9PSEU</name>
<dbReference type="AlphaFoldDB" id="A0A841CFU2"/>
<evidence type="ECO:0000313" key="1">
    <source>
        <dbReference type="EMBL" id="MBB5957402.1"/>
    </source>
</evidence>
<dbReference type="EMBL" id="JACHJN010000006">
    <property type="protein sequence ID" value="MBB5957402.1"/>
    <property type="molecule type" value="Genomic_DNA"/>
</dbReference>
<reference evidence="1 2" key="1">
    <citation type="submission" date="2020-08" db="EMBL/GenBank/DDBJ databases">
        <title>Genomic Encyclopedia of Type Strains, Phase III (KMG-III): the genomes of soil and plant-associated and newly described type strains.</title>
        <authorList>
            <person name="Whitman W."/>
        </authorList>
    </citation>
    <scope>NUCLEOTIDE SEQUENCE [LARGE SCALE GENOMIC DNA]</scope>
    <source>
        <strain evidence="1 2">CECT 8640</strain>
    </source>
</reference>
<protein>
    <submittedName>
        <fullName evidence="1">Uncharacterized protein</fullName>
    </submittedName>
</protein>
<comment type="caution">
    <text evidence="1">The sequence shown here is derived from an EMBL/GenBank/DDBJ whole genome shotgun (WGS) entry which is preliminary data.</text>
</comment>
<proteinExistence type="predicted"/>
<dbReference type="RefSeq" id="WP_184692478.1">
    <property type="nucleotide sequence ID" value="NZ_JACHJN010000006.1"/>
</dbReference>